<evidence type="ECO:0000256" key="1">
    <source>
        <dbReference type="SAM" id="MobiDB-lite"/>
    </source>
</evidence>
<feature type="compositionally biased region" description="Basic and acidic residues" evidence="1">
    <location>
        <begin position="338"/>
        <end position="348"/>
    </location>
</feature>
<dbReference type="RefSeq" id="WP_146503759.1">
    <property type="nucleotide sequence ID" value="NZ_SJPG01000001.1"/>
</dbReference>
<evidence type="ECO:0000313" key="3">
    <source>
        <dbReference type="EMBL" id="TWT61817.1"/>
    </source>
</evidence>
<sequence>MKCVIRQFEINAGCQPLDMESRSGATLVEILMSLLIMGIGLVSVASLFPIAVLRSIQATQLTNAALLNYQCEDYVRAFPGLTRNNFNGTNTIPNIEYTPASKAWRRIGVDETNTNDVFPPGGTPGNGVPDWMDFLALSTPKVVTVVDPVGVLLNSSGDATVYGKDIFNLHTVQDSLFQIDRKNGGFNFASSIQKNQALSMFSSNDSWSQAYSSIEVTKTSATVLTLADITAEDISVIQSSLSSNVTVRAVVFDVNGKQSHSSLIASTSGQTITLATAIPNNGMFNVISEVIIETFEPRYSCMITVRRQLMSLGPAGTPGEDLVDDDNFDGDNDNTTNEDDRNEIGWPGTDDRVRNIGANLVVFFRRDFSPLAEQVYEAGNLRKGLLVGQSTAQPQQVTIRWDSTNEDSKPKLKEGGFVFDVTNGYWYQIRTILIEQRASQNPRNTVNNVEAVILLDQPPQANGNFLMVPENVVEVFDYPGF</sequence>
<keyword evidence="2" id="KW-0812">Transmembrane</keyword>
<gene>
    <name evidence="3" type="ORF">Pan54_25540</name>
</gene>
<keyword evidence="4" id="KW-1185">Reference proteome</keyword>
<feature type="compositionally biased region" description="Acidic residues" evidence="1">
    <location>
        <begin position="321"/>
        <end position="337"/>
    </location>
</feature>
<accession>A0A5C5XFI4</accession>
<dbReference type="Proteomes" id="UP000316095">
    <property type="component" value="Unassembled WGS sequence"/>
</dbReference>
<feature type="transmembrane region" description="Helical" evidence="2">
    <location>
        <begin position="30"/>
        <end position="53"/>
    </location>
</feature>
<keyword evidence="2" id="KW-0472">Membrane</keyword>
<dbReference type="AlphaFoldDB" id="A0A5C5XFI4"/>
<feature type="region of interest" description="Disordered" evidence="1">
    <location>
        <begin position="316"/>
        <end position="348"/>
    </location>
</feature>
<name>A0A5C5XFI4_9PLAN</name>
<evidence type="ECO:0000256" key="2">
    <source>
        <dbReference type="SAM" id="Phobius"/>
    </source>
</evidence>
<protein>
    <submittedName>
        <fullName evidence="3">Uncharacterized protein</fullName>
    </submittedName>
</protein>
<keyword evidence="2" id="KW-1133">Transmembrane helix</keyword>
<reference evidence="3 4" key="1">
    <citation type="submission" date="2019-02" db="EMBL/GenBank/DDBJ databases">
        <title>Deep-cultivation of Planctomycetes and their phenomic and genomic characterization uncovers novel biology.</title>
        <authorList>
            <person name="Wiegand S."/>
            <person name="Jogler M."/>
            <person name="Boedeker C."/>
            <person name="Pinto D."/>
            <person name="Vollmers J."/>
            <person name="Rivas-Marin E."/>
            <person name="Kohn T."/>
            <person name="Peeters S.H."/>
            <person name="Heuer A."/>
            <person name="Rast P."/>
            <person name="Oberbeckmann S."/>
            <person name="Bunk B."/>
            <person name="Jeske O."/>
            <person name="Meyerdierks A."/>
            <person name="Storesund J.E."/>
            <person name="Kallscheuer N."/>
            <person name="Luecker S."/>
            <person name="Lage O.M."/>
            <person name="Pohl T."/>
            <person name="Merkel B.J."/>
            <person name="Hornburger P."/>
            <person name="Mueller R.-W."/>
            <person name="Bruemmer F."/>
            <person name="Labrenz M."/>
            <person name="Spormann A.M."/>
            <person name="Op Den Camp H."/>
            <person name="Overmann J."/>
            <person name="Amann R."/>
            <person name="Jetten M.S.M."/>
            <person name="Mascher T."/>
            <person name="Medema M.H."/>
            <person name="Devos D.P."/>
            <person name="Kaster A.-K."/>
            <person name="Ovreas L."/>
            <person name="Rohde M."/>
            <person name="Galperin M.Y."/>
            <person name="Jogler C."/>
        </authorList>
    </citation>
    <scope>NUCLEOTIDE SEQUENCE [LARGE SCALE GENOMIC DNA]</scope>
    <source>
        <strain evidence="3 4">Pan54</strain>
    </source>
</reference>
<dbReference type="EMBL" id="SJPG01000001">
    <property type="protein sequence ID" value="TWT61817.1"/>
    <property type="molecule type" value="Genomic_DNA"/>
</dbReference>
<comment type="caution">
    <text evidence="3">The sequence shown here is derived from an EMBL/GenBank/DDBJ whole genome shotgun (WGS) entry which is preliminary data.</text>
</comment>
<dbReference type="OrthoDB" id="208408at2"/>
<proteinExistence type="predicted"/>
<organism evidence="3 4">
    <name type="scientific">Rubinisphaera italica</name>
    <dbReference type="NCBI Taxonomy" id="2527969"/>
    <lineage>
        <taxon>Bacteria</taxon>
        <taxon>Pseudomonadati</taxon>
        <taxon>Planctomycetota</taxon>
        <taxon>Planctomycetia</taxon>
        <taxon>Planctomycetales</taxon>
        <taxon>Planctomycetaceae</taxon>
        <taxon>Rubinisphaera</taxon>
    </lineage>
</organism>
<evidence type="ECO:0000313" key="4">
    <source>
        <dbReference type="Proteomes" id="UP000316095"/>
    </source>
</evidence>